<name>A0A9P7RQY5_9AGAR</name>
<dbReference type="GeneID" id="66082659"/>
<dbReference type="Proteomes" id="UP001049176">
    <property type="component" value="Chromosome 9"/>
</dbReference>
<evidence type="ECO:0000313" key="1">
    <source>
        <dbReference type="EMBL" id="KAG7087636.1"/>
    </source>
</evidence>
<comment type="caution">
    <text evidence="1">The sequence shown here is derived from an EMBL/GenBank/DDBJ whole genome shotgun (WGS) entry which is preliminary data.</text>
</comment>
<dbReference type="OrthoDB" id="1043111at2759"/>
<organism evidence="1 2">
    <name type="scientific">Marasmius oreades</name>
    <name type="common">fairy-ring Marasmius</name>
    <dbReference type="NCBI Taxonomy" id="181124"/>
    <lineage>
        <taxon>Eukaryota</taxon>
        <taxon>Fungi</taxon>
        <taxon>Dikarya</taxon>
        <taxon>Basidiomycota</taxon>
        <taxon>Agaricomycotina</taxon>
        <taxon>Agaricomycetes</taxon>
        <taxon>Agaricomycetidae</taxon>
        <taxon>Agaricales</taxon>
        <taxon>Marasmiineae</taxon>
        <taxon>Marasmiaceae</taxon>
        <taxon>Marasmius</taxon>
    </lineage>
</organism>
<dbReference type="RefSeq" id="XP_043004107.1">
    <property type="nucleotide sequence ID" value="XM_043158752.1"/>
</dbReference>
<gene>
    <name evidence="1" type="ORF">E1B28_013584</name>
</gene>
<dbReference type="AlphaFoldDB" id="A0A9P7RQY5"/>
<evidence type="ECO:0000313" key="2">
    <source>
        <dbReference type="Proteomes" id="UP001049176"/>
    </source>
</evidence>
<dbReference type="EMBL" id="CM032189">
    <property type="protein sequence ID" value="KAG7087636.1"/>
    <property type="molecule type" value="Genomic_DNA"/>
</dbReference>
<reference evidence="1" key="1">
    <citation type="journal article" date="2021" name="Genome Biol. Evol.">
        <title>The assembled and annotated genome of the fairy-ring fungus Marasmius oreades.</title>
        <authorList>
            <person name="Hiltunen M."/>
            <person name="Ament-Velasquez S.L."/>
            <person name="Johannesson H."/>
        </authorList>
    </citation>
    <scope>NUCLEOTIDE SEQUENCE</scope>
    <source>
        <strain evidence="1">03SP1</strain>
    </source>
</reference>
<protein>
    <submittedName>
        <fullName evidence="1">Uncharacterized protein</fullName>
    </submittedName>
</protein>
<accession>A0A9P7RQY5</accession>
<proteinExistence type="predicted"/>
<sequence>MFRKSVVLCEKPKPGRPGDQPAKIVPRPATYDNAVALVKKHYADYRLVSLSTNEHVAYAGHMVEITKDAWPAVKDDIGIIYFDGWR</sequence>
<dbReference type="KEGG" id="more:E1B28_013584"/>
<keyword evidence="2" id="KW-1185">Reference proteome</keyword>